<dbReference type="PANTHER" id="PTHR43197:SF1">
    <property type="entry name" value="UTP--GLUCOSE-1-PHOSPHATE URIDYLYLTRANSFERASE"/>
    <property type="match status" value="1"/>
</dbReference>
<dbReference type="EC" id="2.7.7.9" evidence="2"/>
<gene>
    <name evidence="7" type="ORF">A2729_01580</name>
</gene>
<dbReference type="Pfam" id="PF00483">
    <property type="entry name" value="NTP_transferase"/>
    <property type="match status" value="1"/>
</dbReference>
<dbReference type="InterPro" id="IPR029044">
    <property type="entry name" value="Nucleotide-diphossugar_trans"/>
</dbReference>
<dbReference type="PANTHER" id="PTHR43197">
    <property type="entry name" value="UTP--GLUCOSE-1-PHOSPHATE URIDYLYLTRANSFERASE"/>
    <property type="match status" value="1"/>
</dbReference>
<evidence type="ECO:0000256" key="3">
    <source>
        <dbReference type="ARBA" id="ARBA00022679"/>
    </source>
</evidence>
<dbReference type="GO" id="GO:0003983">
    <property type="term" value="F:UTP:glucose-1-phosphate uridylyltransferase activity"/>
    <property type="evidence" value="ECO:0007669"/>
    <property type="project" value="UniProtKB-EC"/>
</dbReference>
<dbReference type="EMBL" id="MHIB01000015">
    <property type="protein sequence ID" value="OGY44503.1"/>
    <property type="molecule type" value="Genomic_DNA"/>
</dbReference>
<organism evidence="7 8">
    <name type="scientific">Candidatus Buchananbacteria bacterium RIFCSPHIGHO2_01_FULL_39_14</name>
    <dbReference type="NCBI Taxonomy" id="1797532"/>
    <lineage>
        <taxon>Bacteria</taxon>
        <taxon>Candidatus Buchananiibacteriota</taxon>
    </lineage>
</organism>
<name>A0A1G1XWK9_9BACT</name>
<dbReference type="Gene3D" id="3.90.550.10">
    <property type="entry name" value="Spore Coat Polysaccharide Biosynthesis Protein SpsA, Chain A"/>
    <property type="match status" value="1"/>
</dbReference>
<protein>
    <recommendedName>
        <fullName evidence="2">UTP--glucose-1-phosphate uridylyltransferase</fullName>
        <ecNumber evidence="2">2.7.7.9</ecNumber>
    </recommendedName>
</protein>
<dbReference type="STRING" id="1797532.A2729_01580"/>
<evidence type="ECO:0000313" key="7">
    <source>
        <dbReference type="EMBL" id="OGY44503.1"/>
    </source>
</evidence>
<dbReference type="CDD" id="cd02541">
    <property type="entry name" value="UGPase_prokaryotic"/>
    <property type="match status" value="1"/>
</dbReference>
<dbReference type="Proteomes" id="UP000178930">
    <property type="component" value="Unassembled WGS sequence"/>
</dbReference>
<evidence type="ECO:0000256" key="1">
    <source>
        <dbReference type="ARBA" id="ARBA00006890"/>
    </source>
</evidence>
<evidence type="ECO:0000259" key="6">
    <source>
        <dbReference type="Pfam" id="PF00483"/>
    </source>
</evidence>
<comment type="catalytic activity">
    <reaction evidence="5">
        <text>alpha-D-glucose 1-phosphate + UTP + H(+) = UDP-alpha-D-glucose + diphosphate</text>
        <dbReference type="Rhea" id="RHEA:19889"/>
        <dbReference type="ChEBI" id="CHEBI:15378"/>
        <dbReference type="ChEBI" id="CHEBI:33019"/>
        <dbReference type="ChEBI" id="CHEBI:46398"/>
        <dbReference type="ChEBI" id="CHEBI:58601"/>
        <dbReference type="ChEBI" id="CHEBI:58885"/>
        <dbReference type="EC" id="2.7.7.9"/>
    </reaction>
</comment>
<feature type="domain" description="Nucleotidyl transferase" evidence="6">
    <location>
        <begin position="6"/>
        <end position="244"/>
    </location>
</feature>
<evidence type="ECO:0000313" key="8">
    <source>
        <dbReference type="Proteomes" id="UP000178930"/>
    </source>
</evidence>
<comment type="similarity">
    <text evidence="1">Belongs to the UDPGP type 2 family.</text>
</comment>
<keyword evidence="4 7" id="KW-0548">Nucleotidyltransferase</keyword>
<evidence type="ECO:0000256" key="4">
    <source>
        <dbReference type="ARBA" id="ARBA00022695"/>
    </source>
</evidence>
<reference evidence="7 8" key="1">
    <citation type="journal article" date="2016" name="Nat. Commun.">
        <title>Thousands of microbial genomes shed light on interconnected biogeochemical processes in an aquifer system.</title>
        <authorList>
            <person name="Anantharaman K."/>
            <person name="Brown C.T."/>
            <person name="Hug L.A."/>
            <person name="Sharon I."/>
            <person name="Castelle C.J."/>
            <person name="Probst A.J."/>
            <person name="Thomas B.C."/>
            <person name="Singh A."/>
            <person name="Wilkins M.J."/>
            <person name="Karaoz U."/>
            <person name="Brodie E.L."/>
            <person name="Williams K.H."/>
            <person name="Hubbard S.S."/>
            <person name="Banfield J.F."/>
        </authorList>
    </citation>
    <scope>NUCLEOTIDE SEQUENCE [LARGE SCALE GENOMIC DNA]</scope>
</reference>
<evidence type="ECO:0000256" key="2">
    <source>
        <dbReference type="ARBA" id="ARBA00012415"/>
    </source>
</evidence>
<dbReference type="SUPFAM" id="SSF53448">
    <property type="entry name" value="Nucleotide-diphospho-sugar transferases"/>
    <property type="match status" value="1"/>
</dbReference>
<dbReference type="InterPro" id="IPR005835">
    <property type="entry name" value="NTP_transferase_dom"/>
</dbReference>
<dbReference type="AlphaFoldDB" id="A0A1G1XWK9"/>
<accession>A0A1G1XWK9</accession>
<comment type="caution">
    <text evidence="7">The sequence shown here is derived from an EMBL/GenBank/DDBJ whole genome shotgun (WGS) entry which is preliminary data.</text>
</comment>
<proteinExistence type="inferred from homology"/>
<dbReference type="InterPro" id="IPR005771">
    <property type="entry name" value="GalU_uridylyltTrfase_bac/arc"/>
</dbReference>
<dbReference type="GO" id="GO:0006011">
    <property type="term" value="P:UDP-alpha-D-glucose metabolic process"/>
    <property type="evidence" value="ECO:0007669"/>
    <property type="project" value="InterPro"/>
</dbReference>
<sequence>MKIRKVVIPVAGLGTRLLPATKAQPKEMLPIVDKPIIQYIVEQAVAAGITDVILVTGATKRAIEDHFDRNEYLEDYLQKAGKTRARQQIKELAELANFIFIRQKGPYGNGTPVLNAKSVVGNEPFAVVWGDDIWSCPKKPHLRQLIEVFNKYGDPVITVKETDDAGTEKYGIIEGVEVEKDVYQVKTIMEKPGPKKTKSRLGSHGGYIFTPDIFDALKDTPLGKNNELWLVDAIARLLKKRPIYAKMIDGTLHDPGSKLGWLKANVEFGLKDKEIKEEFKYFLKNKI</sequence>
<keyword evidence="3 7" id="KW-0808">Transferase</keyword>
<evidence type="ECO:0000256" key="5">
    <source>
        <dbReference type="ARBA" id="ARBA00048128"/>
    </source>
</evidence>